<reference evidence="2" key="1">
    <citation type="journal article" date="2020" name="Plant J.">
        <title>Transposons played a major role in the diversification between the closely related almond and peach genomes: results from the almond genome sequence.</title>
        <authorList>
            <person name="Alioto T."/>
            <person name="Alexiou K.G."/>
            <person name="Bardil A."/>
            <person name="Barteri F."/>
            <person name="Castanera R."/>
            <person name="Cruz F."/>
            <person name="Dhingra A."/>
            <person name="Duval H."/>
            <person name="Fernandez I Marti A."/>
            <person name="Frias L."/>
            <person name="Galan B."/>
            <person name="Garcia J.L."/>
            <person name="Howad W."/>
            <person name="Gomez-Garrido J."/>
            <person name="Gut M."/>
            <person name="Julca I."/>
            <person name="Morata J."/>
            <person name="Puigdomenech P."/>
            <person name="Ribeca P."/>
            <person name="Rubio Cabetas M.J."/>
            <person name="Vlasova A."/>
            <person name="Wirthensohn M."/>
            <person name="Garcia-Mas J."/>
            <person name="Gabaldon T."/>
            <person name="Casacuberta J.M."/>
            <person name="Arus P."/>
        </authorList>
    </citation>
    <scope>NUCLEOTIDE SEQUENCE [LARGE SCALE GENOMIC DNA]</scope>
    <source>
        <strain evidence="2">cv. Texas</strain>
    </source>
</reference>
<organism evidence="1 2">
    <name type="scientific">Prunus dulcis</name>
    <name type="common">Almond</name>
    <name type="synonym">Amygdalus dulcis</name>
    <dbReference type="NCBI Taxonomy" id="3755"/>
    <lineage>
        <taxon>Eukaryota</taxon>
        <taxon>Viridiplantae</taxon>
        <taxon>Streptophyta</taxon>
        <taxon>Embryophyta</taxon>
        <taxon>Tracheophyta</taxon>
        <taxon>Spermatophyta</taxon>
        <taxon>Magnoliopsida</taxon>
        <taxon>eudicotyledons</taxon>
        <taxon>Gunneridae</taxon>
        <taxon>Pentapetalae</taxon>
        <taxon>rosids</taxon>
        <taxon>fabids</taxon>
        <taxon>Rosales</taxon>
        <taxon>Rosaceae</taxon>
        <taxon>Amygdaloideae</taxon>
        <taxon>Amygdaleae</taxon>
        <taxon>Prunus</taxon>
    </lineage>
</organism>
<proteinExistence type="predicted"/>
<gene>
    <name evidence="1" type="ORF">ALMOND_2B004584</name>
</gene>
<sequence>MACCVFGSKILLAGGTIGIQSPTTFRTFGSFIEGKANPFLLEVDRKLDALASYPIQSSIISGGSSYFEVIDPIRGVWLTLPYPPVFDDYNRTYDPAGPGDFFCFVARSNIFCTSAYSPSYYRFDVADPVKGWKVLPSSFNSGSLPENTLGRTFVADGGDEEFILFSFSYGEPEYPHPHILVQLLSSDFSCVATLNRVLLPTDKIPLVFLPPTVIGLSI</sequence>
<name>A0A5E4F7V3_PRUDU</name>
<evidence type="ECO:0000313" key="1">
    <source>
        <dbReference type="EMBL" id="VVA23239.1"/>
    </source>
</evidence>
<dbReference type="EMBL" id="CABIKO010000069">
    <property type="protein sequence ID" value="VVA23239.1"/>
    <property type="molecule type" value="Genomic_DNA"/>
</dbReference>
<dbReference type="Proteomes" id="UP000327085">
    <property type="component" value="Chromosome 6"/>
</dbReference>
<accession>A0A5E4F7V3</accession>
<dbReference type="AlphaFoldDB" id="A0A5E4F7V3"/>
<dbReference type="InParanoid" id="A0A5E4F7V3"/>
<evidence type="ECO:0000313" key="2">
    <source>
        <dbReference type="Proteomes" id="UP000327085"/>
    </source>
</evidence>
<dbReference type="Gramene" id="VVA23239">
    <property type="protein sequence ID" value="VVA23239"/>
    <property type="gene ID" value="Prudul26B004584"/>
</dbReference>
<protein>
    <submittedName>
        <fullName evidence="1">PREDICTED: PRUPE_6G029800</fullName>
    </submittedName>
</protein>